<dbReference type="GeneID" id="37223542"/>
<dbReference type="RefSeq" id="XP_025579437.1">
    <property type="nucleotide sequence ID" value="XM_025718677.1"/>
</dbReference>
<dbReference type="OrthoDB" id="10481867at2759"/>
<dbReference type="Proteomes" id="UP000249402">
    <property type="component" value="Unassembled WGS sequence"/>
</dbReference>
<feature type="region of interest" description="Disordered" evidence="1">
    <location>
        <begin position="35"/>
        <end position="96"/>
    </location>
</feature>
<dbReference type="VEuPathDB" id="FungiDB:BO80DRAFT_421749"/>
<accession>A0A395HBN4</accession>
<dbReference type="AlphaFoldDB" id="A0A395HBN4"/>
<gene>
    <name evidence="2" type="ORF">BO80DRAFT_421749</name>
</gene>
<organism evidence="2 3">
    <name type="scientific">Aspergillus ibericus CBS 121593</name>
    <dbReference type="NCBI Taxonomy" id="1448316"/>
    <lineage>
        <taxon>Eukaryota</taxon>
        <taxon>Fungi</taxon>
        <taxon>Dikarya</taxon>
        <taxon>Ascomycota</taxon>
        <taxon>Pezizomycotina</taxon>
        <taxon>Eurotiomycetes</taxon>
        <taxon>Eurotiomycetidae</taxon>
        <taxon>Eurotiales</taxon>
        <taxon>Aspergillaceae</taxon>
        <taxon>Aspergillus</taxon>
        <taxon>Aspergillus subgen. Circumdati</taxon>
    </lineage>
</organism>
<evidence type="ECO:0000256" key="1">
    <source>
        <dbReference type="SAM" id="MobiDB-lite"/>
    </source>
</evidence>
<protein>
    <submittedName>
        <fullName evidence="2">Uncharacterized protein</fullName>
    </submittedName>
</protein>
<proteinExistence type="predicted"/>
<reference evidence="2 3" key="1">
    <citation type="submission" date="2018-02" db="EMBL/GenBank/DDBJ databases">
        <title>The genomes of Aspergillus section Nigri reveals drivers in fungal speciation.</title>
        <authorList>
            <consortium name="DOE Joint Genome Institute"/>
            <person name="Vesth T.C."/>
            <person name="Nybo J."/>
            <person name="Theobald S."/>
            <person name="Brandl J."/>
            <person name="Frisvad J.C."/>
            <person name="Nielsen K.F."/>
            <person name="Lyhne E.K."/>
            <person name="Kogle M.E."/>
            <person name="Kuo A."/>
            <person name="Riley R."/>
            <person name="Clum A."/>
            <person name="Nolan M."/>
            <person name="Lipzen A."/>
            <person name="Salamov A."/>
            <person name="Henrissat B."/>
            <person name="Wiebenga A."/>
            <person name="De vries R.P."/>
            <person name="Grigoriev I.V."/>
            <person name="Mortensen U.H."/>
            <person name="Andersen M.R."/>
            <person name="Baker S.E."/>
        </authorList>
    </citation>
    <scope>NUCLEOTIDE SEQUENCE [LARGE SCALE GENOMIC DNA]</scope>
    <source>
        <strain evidence="2 3">CBS 121593</strain>
    </source>
</reference>
<sequence length="96" mass="10720">MPPDISHVTSIDNLPGQNLATLPERMYLHVASTYARHTPPSNNPGIQFMHDPPIHPSIHQPNPTESESKIPIQPDKSVQITHSNPHRGTNLRIARK</sequence>
<name>A0A395HBN4_9EURO</name>
<evidence type="ECO:0000313" key="3">
    <source>
        <dbReference type="Proteomes" id="UP000249402"/>
    </source>
</evidence>
<dbReference type="EMBL" id="KZ824422">
    <property type="protein sequence ID" value="RAL05110.1"/>
    <property type="molecule type" value="Genomic_DNA"/>
</dbReference>
<keyword evidence="3" id="KW-1185">Reference proteome</keyword>
<feature type="compositionally biased region" description="Polar residues" evidence="1">
    <location>
        <begin position="76"/>
        <end position="87"/>
    </location>
</feature>
<evidence type="ECO:0000313" key="2">
    <source>
        <dbReference type="EMBL" id="RAL05110.1"/>
    </source>
</evidence>